<comment type="similarity">
    <text evidence="1 10">Belongs to the GHMP kinase family. IspE subfamily.</text>
</comment>
<gene>
    <name evidence="10" type="primary">ispE</name>
    <name evidence="13" type="ORF">CAP51_16095</name>
</gene>
<reference evidence="13 14" key="1">
    <citation type="submission" date="2017-05" db="EMBL/GenBank/DDBJ databases">
        <title>Acinetobacter populi ANC 5415 (= PBJ7), whole genome shotgun sequencing project.</title>
        <authorList>
            <person name="Nemec A."/>
            <person name="Radolfova-Krizova L."/>
        </authorList>
    </citation>
    <scope>NUCLEOTIDE SEQUENCE [LARGE SCALE GENOMIC DNA]</scope>
    <source>
        <strain evidence="13 14">PBJ7</strain>
    </source>
</reference>
<dbReference type="GO" id="GO:0005524">
    <property type="term" value="F:ATP binding"/>
    <property type="evidence" value="ECO:0007669"/>
    <property type="project" value="UniProtKB-UniRule"/>
</dbReference>
<evidence type="ECO:0000256" key="7">
    <source>
        <dbReference type="ARBA" id="ARBA00022840"/>
    </source>
</evidence>
<evidence type="ECO:0000256" key="1">
    <source>
        <dbReference type="ARBA" id="ARBA00009684"/>
    </source>
</evidence>
<dbReference type="InterPro" id="IPR013750">
    <property type="entry name" value="GHMP_kinase_C_dom"/>
</dbReference>
<evidence type="ECO:0000256" key="10">
    <source>
        <dbReference type="HAMAP-Rule" id="MF_00061"/>
    </source>
</evidence>
<dbReference type="PIRSF" id="PIRSF010376">
    <property type="entry name" value="IspE"/>
    <property type="match status" value="1"/>
</dbReference>
<sequence>MNPIRIPSPAKLNLFLHITGRRQDGYHELQTIFALIDLYDYLSFEYTVQDHIEVKGLQQVEQQHNLIYRAAQLLLPYRKTTQGCSITLEKHIPMGAGLGGGSSNAATTLLVLNKLWQCGLDQSQLLDLAIQLGADVPIFIYGQNAWAEGIGEIITPITDLPEKRYLILKPDCFISTQSLFSQKLLTRNSKPTKFAAYQQNPSDFGNNFEAIARTLYPEVEQAFQYLNQYGKVRLTGTGACVFVEIDCDADTDVMLTHAPYPGYVANSLTSSPVLDIVQSL</sequence>
<proteinExistence type="inferred from homology"/>
<evidence type="ECO:0000256" key="8">
    <source>
        <dbReference type="ARBA" id="ARBA00023229"/>
    </source>
</evidence>
<evidence type="ECO:0000313" key="14">
    <source>
        <dbReference type="Proteomes" id="UP000196536"/>
    </source>
</evidence>
<evidence type="ECO:0000256" key="2">
    <source>
        <dbReference type="ARBA" id="ARBA00012052"/>
    </source>
</evidence>
<dbReference type="RefSeq" id="WP_087621777.1">
    <property type="nucleotide sequence ID" value="NZ_NEXX01000007.1"/>
</dbReference>
<dbReference type="InterPro" id="IPR014721">
    <property type="entry name" value="Ribsml_uS5_D2-typ_fold_subgr"/>
</dbReference>
<protein>
    <recommendedName>
        <fullName evidence="3 10">4-diphosphocytidyl-2-C-methyl-D-erythritol kinase</fullName>
        <shortName evidence="10">CMK</shortName>
        <ecNumber evidence="2 10">2.7.1.148</ecNumber>
    </recommendedName>
    <alternativeName>
        <fullName evidence="9 10">4-(cytidine-5'-diphospho)-2-C-methyl-D-erythritol kinase</fullName>
    </alternativeName>
</protein>
<dbReference type="SUPFAM" id="SSF54211">
    <property type="entry name" value="Ribosomal protein S5 domain 2-like"/>
    <property type="match status" value="1"/>
</dbReference>
<keyword evidence="4 10" id="KW-0808">Transferase</keyword>
<keyword evidence="5 10" id="KW-0547">Nucleotide-binding</keyword>
<dbReference type="PANTHER" id="PTHR43527:SF2">
    <property type="entry name" value="4-DIPHOSPHOCYTIDYL-2-C-METHYL-D-ERYTHRITOL KINASE, CHLOROPLASTIC"/>
    <property type="match status" value="1"/>
</dbReference>
<dbReference type="InterPro" id="IPR036554">
    <property type="entry name" value="GHMP_kinase_C_sf"/>
</dbReference>
<dbReference type="UniPathway" id="UPA00056">
    <property type="reaction ID" value="UER00094"/>
</dbReference>
<dbReference type="EMBL" id="NEXX01000007">
    <property type="protein sequence ID" value="OUY05745.1"/>
    <property type="molecule type" value="Genomic_DNA"/>
</dbReference>
<evidence type="ECO:0000313" key="13">
    <source>
        <dbReference type="EMBL" id="OUY05745.1"/>
    </source>
</evidence>
<dbReference type="PANTHER" id="PTHR43527">
    <property type="entry name" value="4-DIPHOSPHOCYTIDYL-2-C-METHYL-D-ERYTHRITOL KINASE, CHLOROPLASTIC"/>
    <property type="match status" value="1"/>
</dbReference>
<evidence type="ECO:0000259" key="12">
    <source>
        <dbReference type="Pfam" id="PF08544"/>
    </source>
</evidence>
<dbReference type="Proteomes" id="UP000196536">
    <property type="component" value="Unassembled WGS sequence"/>
</dbReference>
<keyword evidence="6 10" id="KW-0418">Kinase</keyword>
<feature type="active site" evidence="10">
    <location>
        <position position="135"/>
    </location>
</feature>
<dbReference type="OrthoDB" id="9809438at2"/>
<dbReference type="HAMAP" id="MF_00061">
    <property type="entry name" value="IspE"/>
    <property type="match status" value="1"/>
</dbReference>
<feature type="binding site" evidence="10">
    <location>
        <begin position="93"/>
        <end position="103"/>
    </location>
    <ligand>
        <name>ATP</name>
        <dbReference type="ChEBI" id="CHEBI:30616"/>
    </ligand>
</feature>
<dbReference type="AlphaFoldDB" id="A0A1Z9YU47"/>
<comment type="function">
    <text evidence="10">Catalyzes the phosphorylation of the position 2 hydroxy group of 4-diphosphocytidyl-2C-methyl-D-erythritol.</text>
</comment>
<feature type="domain" description="GHMP kinase C-terminal" evidence="12">
    <location>
        <begin position="205"/>
        <end position="245"/>
    </location>
</feature>
<evidence type="ECO:0000256" key="5">
    <source>
        <dbReference type="ARBA" id="ARBA00022741"/>
    </source>
</evidence>
<organism evidence="13 14">
    <name type="scientific">Acinetobacter populi</name>
    <dbReference type="NCBI Taxonomy" id="1582270"/>
    <lineage>
        <taxon>Bacteria</taxon>
        <taxon>Pseudomonadati</taxon>
        <taxon>Pseudomonadota</taxon>
        <taxon>Gammaproteobacteria</taxon>
        <taxon>Moraxellales</taxon>
        <taxon>Moraxellaceae</taxon>
        <taxon>Acinetobacter</taxon>
    </lineage>
</organism>
<dbReference type="Pfam" id="PF08544">
    <property type="entry name" value="GHMP_kinases_C"/>
    <property type="match status" value="1"/>
</dbReference>
<dbReference type="NCBIfam" id="TIGR00154">
    <property type="entry name" value="ispE"/>
    <property type="match status" value="1"/>
</dbReference>
<dbReference type="SUPFAM" id="SSF55060">
    <property type="entry name" value="GHMP Kinase, C-terminal domain"/>
    <property type="match status" value="1"/>
</dbReference>
<dbReference type="GO" id="GO:0050515">
    <property type="term" value="F:4-(cytidine 5'-diphospho)-2-C-methyl-D-erythritol kinase activity"/>
    <property type="evidence" value="ECO:0007669"/>
    <property type="project" value="UniProtKB-UniRule"/>
</dbReference>
<dbReference type="EC" id="2.7.1.148" evidence="2 10"/>
<comment type="pathway">
    <text evidence="10">Isoprenoid biosynthesis; isopentenyl diphosphate biosynthesis via DXP pathway; isopentenyl diphosphate from 1-deoxy-D-xylulose 5-phosphate: step 3/6.</text>
</comment>
<dbReference type="InterPro" id="IPR006204">
    <property type="entry name" value="GHMP_kinase_N_dom"/>
</dbReference>
<dbReference type="GO" id="GO:0016114">
    <property type="term" value="P:terpenoid biosynthetic process"/>
    <property type="evidence" value="ECO:0007669"/>
    <property type="project" value="UniProtKB-UniRule"/>
</dbReference>
<dbReference type="Gene3D" id="3.30.230.10">
    <property type="match status" value="1"/>
</dbReference>
<dbReference type="InterPro" id="IPR020568">
    <property type="entry name" value="Ribosomal_Su5_D2-typ_SF"/>
</dbReference>
<keyword evidence="14" id="KW-1185">Reference proteome</keyword>
<feature type="active site" evidence="10">
    <location>
        <position position="11"/>
    </location>
</feature>
<comment type="caution">
    <text evidence="13">The sequence shown here is derived from an EMBL/GenBank/DDBJ whole genome shotgun (WGS) entry which is preliminary data.</text>
</comment>
<name>A0A1Z9YU47_9GAMM</name>
<keyword evidence="8 10" id="KW-0414">Isoprene biosynthesis</keyword>
<dbReference type="InterPro" id="IPR004424">
    <property type="entry name" value="IspE"/>
</dbReference>
<evidence type="ECO:0000259" key="11">
    <source>
        <dbReference type="Pfam" id="PF00288"/>
    </source>
</evidence>
<dbReference type="GO" id="GO:0019288">
    <property type="term" value="P:isopentenyl diphosphate biosynthetic process, methylerythritol 4-phosphate pathway"/>
    <property type="evidence" value="ECO:0007669"/>
    <property type="project" value="UniProtKB-UniRule"/>
</dbReference>
<dbReference type="Gene3D" id="3.30.70.890">
    <property type="entry name" value="GHMP kinase, C-terminal domain"/>
    <property type="match status" value="1"/>
</dbReference>
<accession>A0A1Z9YU47</accession>
<evidence type="ECO:0000256" key="9">
    <source>
        <dbReference type="ARBA" id="ARBA00032554"/>
    </source>
</evidence>
<feature type="domain" description="GHMP kinase N-terminal" evidence="11">
    <location>
        <begin position="65"/>
        <end position="143"/>
    </location>
</feature>
<evidence type="ECO:0000256" key="4">
    <source>
        <dbReference type="ARBA" id="ARBA00022679"/>
    </source>
</evidence>
<evidence type="ECO:0000256" key="6">
    <source>
        <dbReference type="ARBA" id="ARBA00022777"/>
    </source>
</evidence>
<comment type="catalytic activity">
    <reaction evidence="10">
        <text>4-CDP-2-C-methyl-D-erythritol + ATP = 4-CDP-2-C-methyl-D-erythritol 2-phosphate + ADP + H(+)</text>
        <dbReference type="Rhea" id="RHEA:18437"/>
        <dbReference type="ChEBI" id="CHEBI:15378"/>
        <dbReference type="ChEBI" id="CHEBI:30616"/>
        <dbReference type="ChEBI" id="CHEBI:57823"/>
        <dbReference type="ChEBI" id="CHEBI:57919"/>
        <dbReference type="ChEBI" id="CHEBI:456216"/>
        <dbReference type="EC" id="2.7.1.148"/>
    </reaction>
</comment>
<keyword evidence="7 10" id="KW-0067">ATP-binding</keyword>
<evidence type="ECO:0000256" key="3">
    <source>
        <dbReference type="ARBA" id="ARBA00017473"/>
    </source>
</evidence>
<dbReference type="Pfam" id="PF00288">
    <property type="entry name" value="GHMP_kinases_N"/>
    <property type="match status" value="1"/>
</dbReference>